<keyword evidence="7" id="KW-1185">Reference proteome</keyword>
<dbReference type="SUPFAM" id="SSF46785">
    <property type="entry name" value="Winged helix' DNA-binding domain"/>
    <property type="match status" value="1"/>
</dbReference>
<dbReference type="EMBL" id="ABYT01000098">
    <property type="protein sequence ID" value="EEC89561.1"/>
    <property type="molecule type" value="Genomic_DNA"/>
</dbReference>
<organism evidence="6 7">
    <name type="scientific">Holdemanella biformis DSM 3989</name>
    <dbReference type="NCBI Taxonomy" id="518637"/>
    <lineage>
        <taxon>Bacteria</taxon>
        <taxon>Bacillati</taxon>
        <taxon>Bacillota</taxon>
        <taxon>Erysipelotrichia</taxon>
        <taxon>Erysipelotrichales</taxon>
        <taxon>Erysipelotrichaceae</taxon>
        <taxon>Holdemanella</taxon>
    </lineage>
</organism>
<proteinExistence type="predicted"/>
<keyword evidence="4" id="KW-0105">Cadmium resistance</keyword>
<dbReference type="InterPro" id="IPR036390">
    <property type="entry name" value="WH_DNA-bd_sf"/>
</dbReference>
<evidence type="ECO:0000259" key="5">
    <source>
        <dbReference type="PROSITE" id="PS50987"/>
    </source>
</evidence>
<dbReference type="eggNOG" id="COG0640">
    <property type="taxonomic scope" value="Bacteria"/>
</dbReference>
<evidence type="ECO:0000313" key="7">
    <source>
        <dbReference type="Proteomes" id="UP000004315"/>
    </source>
</evidence>
<dbReference type="HOGENOM" id="CLU_097806_7_3_9"/>
<protein>
    <submittedName>
        <fullName evidence="6">Transcriptional regulator, ArsR family</fullName>
    </submittedName>
</protein>
<dbReference type="Gene3D" id="1.10.10.10">
    <property type="entry name" value="Winged helix-like DNA-binding domain superfamily/Winged helix DNA-binding domain"/>
    <property type="match status" value="1"/>
</dbReference>
<dbReference type="PROSITE" id="PS50987">
    <property type="entry name" value="HTH_ARSR_2"/>
    <property type="match status" value="1"/>
</dbReference>
<dbReference type="AlphaFoldDB" id="B7CCD6"/>
<dbReference type="CDD" id="cd00090">
    <property type="entry name" value="HTH_ARSR"/>
    <property type="match status" value="1"/>
</dbReference>
<dbReference type="InterPro" id="IPR051011">
    <property type="entry name" value="Metal_resp_trans_reg"/>
</dbReference>
<accession>B7CCD6</accession>
<dbReference type="PANTHER" id="PTHR43132:SF6">
    <property type="entry name" value="HTH-TYPE TRANSCRIPTIONAL REPRESSOR CZRA"/>
    <property type="match status" value="1"/>
</dbReference>
<dbReference type="GO" id="GO:0003700">
    <property type="term" value="F:DNA-binding transcription factor activity"/>
    <property type="evidence" value="ECO:0007669"/>
    <property type="project" value="InterPro"/>
</dbReference>
<dbReference type="GO" id="GO:0046686">
    <property type="term" value="P:response to cadmium ion"/>
    <property type="evidence" value="ECO:0007669"/>
    <property type="project" value="UniProtKB-KW"/>
</dbReference>
<keyword evidence="1" id="KW-0805">Transcription regulation</keyword>
<evidence type="ECO:0000256" key="2">
    <source>
        <dbReference type="ARBA" id="ARBA00023125"/>
    </source>
</evidence>
<dbReference type="STRING" id="518637.EUBIFOR_01863"/>
<dbReference type="InterPro" id="IPR018334">
    <property type="entry name" value="ArsR_HTH"/>
</dbReference>
<name>B7CCD6_9FIRM</name>
<sequence length="131" mass="14961">MFNHSTIIKKKGELMIGTHCDCKPKNTELVQEVKENMPAFDEIMNLSDFFKVMGDSTRLQLLLSLQQSEMCVSDLANVLDMTKSAVSHQLKALRLSKLIKSRKEGKTVYYSLDDEHIETILGMAFDHTKEH</sequence>
<dbReference type="InterPro" id="IPR036388">
    <property type="entry name" value="WH-like_DNA-bd_sf"/>
</dbReference>
<dbReference type="InterPro" id="IPR011991">
    <property type="entry name" value="ArsR-like_HTH"/>
</dbReference>
<dbReference type="PRINTS" id="PR00778">
    <property type="entry name" value="HTHARSR"/>
</dbReference>
<dbReference type="PROSITE" id="PS00846">
    <property type="entry name" value="HTH_ARSR_1"/>
    <property type="match status" value="1"/>
</dbReference>
<reference evidence="6 7" key="1">
    <citation type="submission" date="2008-10" db="EMBL/GenBank/DDBJ databases">
        <authorList>
            <person name="Fulton L."/>
            <person name="Clifton S."/>
            <person name="Fulton B."/>
            <person name="Xu J."/>
            <person name="Minx P."/>
            <person name="Pepin K.H."/>
            <person name="Johnson M."/>
            <person name="Bhonagiri V."/>
            <person name="Nash W.E."/>
            <person name="Mardis E.R."/>
            <person name="Wilson R.K."/>
        </authorList>
    </citation>
    <scope>NUCLEOTIDE SEQUENCE [LARGE SCALE GENOMIC DNA]</scope>
    <source>
        <strain evidence="6 7">DSM 3989</strain>
    </source>
</reference>
<dbReference type="GO" id="GO:0003677">
    <property type="term" value="F:DNA binding"/>
    <property type="evidence" value="ECO:0007669"/>
    <property type="project" value="UniProtKB-KW"/>
</dbReference>
<evidence type="ECO:0000313" key="6">
    <source>
        <dbReference type="EMBL" id="EEC89561.1"/>
    </source>
</evidence>
<dbReference type="InterPro" id="IPR001845">
    <property type="entry name" value="HTH_ArsR_DNA-bd_dom"/>
</dbReference>
<keyword evidence="3" id="KW-0804">Transcription</keyword>
<dbReference type="SMART" id="SM00418">
    <property type="entry name" value="HTH_ARSR"/>
    <property type="match status" value="1"/>
</dbReference>
<dbReference type="Proteomes" id="UP000004315">
    <property type="component" value="Unassembled WGS sequence"/>
</dbReference>
<reference evidence="6 7" key="2">
    <citation type="submission" date="2008-11" db="EMBL/GenBank/DDBJ databases">
        <title>Draft genome sequence of Eubacterium biforme (DSM 3989).</title>
        <authorList>
            <person name="Sudarsanam P."/>
            <person name="Ley R."/>
            <person name="Guruge J."/>
            <person name="Turnbaugh P.J."/>
            <person name="Mahowald M."/>
            <person name="Liep D."/>
            <person name="Gordon J."/>
        </authorList>
    </citation>
    <scope>NUCLEOTIDE SEQUENCE [LARGE SCALE GENOMIC DNA]</scope>
    <source>
        <strain evidence="6 7">DSM 3989</strain>
    </source>
</reference>
<dbReference type="NCBIfam" id="NF033788">
    <property type="entry name" value="HTH_metalloreg"/>
    <property type="match status" value="1"/>
</dbReference>
<comment type="caution">
    <text evidence="6">The sequence shown here is derived from an EMBL/GenBank/DDBJ whole genome shotgun (WGS) entry which is preliminary data.</text>
</comment>
<dbReference type="Pfam" id="PF01022">
    <property type="entry name" value="HTH_5"/>
    <property type="match status" value="1"/>
</dbReference>
<gene>
    <name evidence="6" type="ORF">EUBIFOR_01863</name>
</gene>
<evidence type="ECO:0000256" key="4">
    <source>
        <dbReference type="ARBA" id="ARBA00043263"/>
    </source>
</evidence>
<dbReference type="PANTHER" id="PTHR43132">
    <property type="entry name" value="ARSENICAL RESISTANCE OPERON REPRESSOR ARSR-RELATED"/>
    <property type="match status" value="1"/>
</dbReference>
<evidence type="ECO:0000256" key="1">
    <source>
        <dbReference type="ARBA" id="ARBA00023015"/>
    </source>
</evidence>
<feature type="domain" description="HTH arsR-type" evidence="5">
    <location>
        <begin position="38"/>
        <end position="131"/>
    </location>
</feature>
<keyword evidence="2" id="KW-0238">DNA-binding</keyword>
<evidence type="ECO:0000256" key="3">
    <source>
        <dbReference type="ARBA" id="ARBA00023163"/>
    </source>
</evidence>